<dbReference type="InterPro" id="IPR042106">
    <property type="entry name" value="Nuo/plastoQ_OxRdtase_6_NuoJ"/>
</dbReference>
<feature type="transmembrane region" description="Helical" evidence="1">
    <location>
        <begin position="6"/>
        <end position="31"/>
    </location>
</feature>
<dbReference type="Gene3D" id="1.20.120.1200">
    <property type="entry name" value="NADH-ubiquinone/plastoquinone oxidoreductase chain 6, subunit NuoJ"/>
    <property type="match status" value="1"/>
</dbReference>
<keyword evidence="1" id="KW-0472">Membrane</keyword>
<dbReference type="GO" id="GO:0005886">
    <property type="term" value="C:plasma membrane"/>
    <property type="evidence" value="ECO:0007669"/>
    <property type="project" value="UniProtKB-SubCell"/>
</dbReference>
<gene>
    <name evidence="2" type="ORF">DRJ31_06730</name>
    <name evidence="3" type="ORF">DRJ33_00420</name>
</gene>
<keyword evidence="1" id="KW-0812">Transmembrane</keyword>
<evidence type="ECO:0000313" key="4">
    <source>
        <dbReference type="Proteomes" id="UP000272051"/>
    </source>
</evidence>
<evidence type="ECO:0000313" key="2">
    <source>
        <dbReference type="EMBL" id="RLE48674.1"/>
    </source>
</evidence>
<protein>
    <recommendedName>
        <fullName evidence="6">Short chain dehydrogenase</fullName>
    </recommendedName>
</protein>
<evidence type="ECO:0000256" key="1">
    <source>
        <dbReference type="SAM" id="Phobius"/>
    </source>
</evidence>
<keyword evidence="1" id="KW-1133">Transmembrane helix</keyword>
<evidence type="ECO:0008006" key="6">
    <source>
        <dbReference type="Google" id="ProtNLM"/>
    </source>
</evidence>
<reference evidence="4 5" key="1">
    <citation type="submission" date="2018-06" db="EMBL/GenBank/DDBJ databases">
        <title>Extensive metabolic versatility and redundancy in microbially diverse, dynamic hydrothermal sediments.</title>
        <authorList>
            <person name="Dombrowski N."/>
            <person name="Teske A."/>
            <person name="Baker B.J."/>
        </authorList>
    </citation>
    <scope>NUCLEOTIDE SEQUENCE [LARGE SCALE GENOMIC DNA]</scope>
    <source>
        <strain evidence="3">B34_G17</strain>
        <strain evidence="2">B66_G16</strain>
    </source>
</reference>
<evidence type="ECO:0000313" key="3">
    <source>
        <dbReference type="EMBL" id="RLE53667.1"/>
    </source>
</evidence>
<evidence type="ECO:0000313" key="5">
    <source>
        <dbReference type="Proteomes" id="UP000278475"/>
    </source>
</evidence>
<feature type="transmembrane region" description="Helical" evidence="1">
    <location>
        <begin position="65"/>
        <end position="86"/>
    </location>
</feature>
<dbReference type="GO" id="GO:0008137">
    <property type="term" value="F:NADH dehydrogenase (ubiquinone) activity"/>
    <property type="evidence" value="ECO:0007669"/>
    <property type="project" value="InterPro"/>
</dbReference>
<dbReference type="InterPro" id="IPR001457">
    <property type="entry name" value="NADH_UbQ/plastoQ_OxRdtase_su6"/>
</dbReference>
<sequence length="93" mass="9999">MDLASLFTQAAILSNLPLVISCIVMVIFALMAVLHPNIVYAVVALLVLNVVIGIAYYMVGAPFVALFQIAIFAGVVIVFFVLAVMLTKGGRWE</sequence>
<dbReference type="EMBL" id="QMQV01000063">
    <property type="protein sequence ID" value="RLE48674.1"/>
    <property type="molecule type" value="Genomic_DNA"/>
</dbReference>
<name>A0A497EMP7_9CREN</name>
<dbReference type="AlphaFoldDB" id="A0A497EMP7"/>
<dbReference type="Proteomes" id="UP000272051">
    <property type="component" value="Unassembled WGS sequence"/>
</dbReference>
<organism evidence="2 5">
    <name type="scientific">Thermoproteota archaeon</name>
    <dbReference type="NCBI Taxonomy" id="2056631"/>
    <lineage>
        <taxon>Archaea</taxon>
        <taxon>Thermoproteota</taxon>
    </lineage>
</organism>
<dbReference type="Pfam" id="PF00499">
    <property type="entry name" value="Oxidored_q3"/>
    <property type="match status" value="1"/>
</dbReference>
<dbReference type="EMBL" id="QMQX01000004">
    <property type="protein sequence ID" value="RLE53667.1"/>
    <property type="molecule type" value="Genomic_DNA"/>
</dbReference>
<dbReference type="Proteomes" id="UP000278475">
    <property type="component" value="Unassembled WGS sequence"/>
</dbReference>
<accession>A0A497EMP7</accession>
<comment type="caution">
    <text evidence="2">The sequence shown here is derived from an EMBL/GenBank/DDBJ whole genome shotgun (WGS) entry which is preliminary data.</text>
</comment>
<feature type="transmembrane region" description="Helical" evidence="1">
    <location>
        <begin position="38"/>
        <end position="59"/>
    </location>
</feature>
<proteinExistence type="predicted"/>